<dbReference type="SUPFAM" id="SSF52172">
    <property type="entry name" value="CheY-like"/>
    <property type="match status" value="1"/>
</dbReference>
<dbReference type="AlphaFoldDB" id="A0A4Y3TTY2"/>
<evidence type="ECO:0000256" key="3">
    <source>
        <dbReference type="ARBA" id="ARBA00023015"/>
    </source>
</evidence>
<dbReference type="InterPro" id="IPR001789">
    <property type="entry name" value="Sig_transdc_resp-reg_receiver"/>
</dbReference>
<dbReference type="InterPro" id="IPR036388">
    <property type="entry name" value="WH-like_DNA-bd_sf"/>
</dbReference>
<dbReference type="SMART" id="SM00862">
    <property type="entry name" value="Trans_reg_C"/>
    <property type="match status" value="1"/>
</dbReference>
<proteinExistence type="predicted"/>
<dbReference type="GO" id="GO:0032993">
    <property type="term" value="C:protein-DNA complex"/>
    <property type="evidence" value="ECO:0007669"/>
    <property type="project" value="TreeGrafter"/>
</dbReference>
<dbReference type="EMBL" id="BJMV01000008">
    <property type="protein sequence ID" value="GEB85856.1"/>
    <property type="molecule type" value="Genomic_DNA"/>
</dbReference>
<keyword evidence="5" id="KW-0804">Transcription</keyword>
<feature type="domain" description="OmpR/PhoB-type" evidence="9">
    <location>
        <begin position="125"/>
        <end position="223"/>
    </location>
</feature>
<evidence type="ECO:0000256" key="5">
    <source>
        <dbReference type="ARBA" id="ARBA00023163"/>
    </source>
</evidence>
<name>A0A4Y3TTY2_9PROT</name>
<dbReference type="GO" id="GO:0005829">
    <property type="term" value="C:cytosol"/>
    <property type="evidence" value="ECO:0007669"/>
    <property type="project" value="TreeGrafter"/>
</dbReference>
<evidence type="ECO:0008006" key="12">
    <source>
        <dbReference type="Google" id="ProtNLM"/>
    </source>
</evidence>
<dbReference type="OrthoDB" id="9787103at2"/>
<feature type="DNA-binding region" description="OmpR/PhoB-type" evidence="7">
    <location>
        <begin position="125"/>
        <end position="223"/>
    </location>
</feature>
<keyword evidence="2" id="KW-0902">Two-component regulatory system</keyword>
<evidence type="ECO:0000313" key="11">
    <source>
        <dbReference type="Proteomes" id="UP000317730"/>
    </source>
</evidence>
<evidence type="ECO:0000313" key="10">
    <source>
        <dbReference type="EMBL" id="GEB85856.1"/>
    </source>
</evidence>
<evidence type="ECO:0000256" key="2">
    <source>
        <dbReference type="ARBA" id="ARBA00023012"/>
    </source>
</evidence>
<comment type="caution">
    <text evidence="6">Lacks conserved residue(s) required for the propagation of feature annotation.</text>
</comment>
<keyword evidence="11" id="KW-1185">Reference proteome</keyword>
<organism evidence="10 11">
    <name type="scientific">Acetobacter peroxydans</name>
    <dbReference type="NCBI Taxonomy" id="104098"/>
    <lineage>
        <taxon>Bacteria</taxon>
        <taxon>Pseudomonadati</taxon>
        <taxon>Pseudomonadota</taxon>
        <taxon>Alphaproteobacteria</taxon>
        <taxon>Acetobacterales</taxon>
        <taxon>Acetobacteraceae</taxon>
        <taxon>Acetobacter</taxon>
    </lineage>
</organism>
<dbReference type="GO" id="GO:0000976">
    <property type="term" value="F:transcription cis-regulatory region binding"/>
    <property type="evidence" value="ECO:0007669"/>
    <property type="project" value="TreeGrafter"/>
</dbReference>
<dbReference type="Gene3D" id="1.10.10.10">
    <property type="entry name" value="Winged helix-like DNA-binding domain superfamily/Winged helix DNA-binding domain"/>
    <property type="match status" value="1"/>
</dbReference>
<dbReference type="PROSITE" id="PS51755">
    <property type="entry name" value="OMPR_PHOB"/>
    <property type="match status" value="1"/>
</dbReference>
<keyword evidence="1" id="KW-0597">Phosphoprotein</keyword>
<keyword evidence="4 7" id="KW-0238">DNA-binding</keyword>
<dbReference type="InterPro" id="IPR016032">
    <property type="entry name" value="Sig_transdc_resp-reg_C-effctor"/>
</dbReference>
<dbReference type="Gene3D" id="3.40.50.2300">
    <property type="match status" value="1"/>
</dbReference>
<dbReference type="Pfam" id="PF00486">
    <property type="entry name" value="Trans_reg_C"/>
    <property type="match status" value="1"/>
</dbReference>
<dbReference type="Proteomes" id="UP000317730">
    <property type="component" value="Unassembled WGS sequence"/>
</dbReference>
<dbReference type="InterPro" id="IPR001867">
    <property type="entry name" value="OmpR/PhoB-type_DNA-bd"/>
</dbReference>
<dbReference type="PROSITE" id="PS50110">
    <property type="entry name" value="RESPONSE_REGULATORY"/>
    <property type="match status" value="1"/>
</dbReference>
<dbReference type="InterPro" id="IPR039420">
    <property type="entry name" value="WalR-like"/>
</dbReference>
<feature type="domain" description="Response regulatory" evidence="8">
    <location>
        <begin position="3"/>
        <end position="117"/>
    </location>
</feature>
<dbReference type="SUPFAM" id="SSF46894">
    <property type="entry name" value="C-terminal effector domain of the bipartite response regulators"/>
    <property type="match status" value="1"/>
</dbReference>
<dbReference type="InterPro" id="IPR011006">
    <property type="entry name" value="CheY-like_superfamily"/>
</dbReference>
<dbReference type="PANTHER" id="PTHR48111:SF22">
    <property type="entry name" value="REGULATOR OF RPOS"/>
    <property type="match status" value="1"/>
</dbReference>
<dbReference type="GO" id="GO:0000156">
    <property type="term" value="F:phosphorelay response regulator activity"/>
    <property type="evidence" value="ECO:0007669"/>
    <property type="project" value="TreeGrafter"/>
</dbReference>
<reference evidence="10 11" key="1">
    <citation type="submission" date="2019-06" db="EMBL/GenBank/DDBJ databases">
        <title>Whole genome shotgun sequence of Acetobacter peroxydans NBRC 13755.</title>
        <authorList>
            <person name="Hosoyama A."/>
            <person name="Uohara A."/>
            <person name="Ohji S."/>
            <person name="Ichikawa N."/>
        </authorList>
    </citation>
    <scope>NUCLEOTIDE SEQUENCE [LARGE SCALE GENOMIC DNA]</scope>
    <source>
        <strain evidence="10 11">NBRC 13755</strain>
    </source>
</reference>
<evidence type="ECO:0000256" key="4">
    <source>
        <dbReference type="ARBA" id="ARBA00023125"/>
    </source>
</evidence>
<gene>
    <name evidence="10" type="ORF">APE01nite_16530</name>
</gene>
<keyword evidence="3" id="KW-0805">Transcription regulation</keyword>
<accession>A0A4Y3TTY2</accession>
<protein>
    <recommendedName>
        <fullName evidence="12">DNA-binding response regulator</fullName>
    </recommendedName>
</protein>
<evidence type="ECO:0000256" key="7">
    <source>
        <dbReference type="PROSITE-ProRule" id="PRU01091"/>
    </source>
</evidence>
<dbReference type="RefSeq" id="WP_141376464.1">
    <property type="nucleotide sequence ID" value="NZ_BAPL01000030.1"/>
</dbReference>
<evidence type="ECO:0000256" key="1">
    <source>
        <dbReference type="ARBA" id="ARBA00022553"/>
    </source>
</evidence>
<evidence type="ECO:0000256" key="6">
    <source>
        <dbReference type="PROSITE-ProRule" id="PRU00169"/>
    </source>
</evidence>
<sequence>MRILCIGDTSIKDGDRPCSGLANAAIEGSISITMSGPEGVAETLRRSHYDIAVLQQATPDTRLIKHIRNSRVPTPVIVIAQETPGRKVADVLSVGADDCVLASIEPVELLARLRAIVRRVGGHDSMTLHIGRLTVCVDRRETHVDDKLVPLTRREYDVVELLALRKGQVLSKETVLDSLYAGESEPHGKVIDVMICKIRKKMRKFGVDDPFTTMWGIGYRLNEKAFAPLGTRATAKNSNPVQSAKETCLPVRSGINILSNAGTIDISR</sequence>
<evidence type="ECO:0000259" key="8">
    <source>
        <dbReference type="PROSITE" id="PS50110"/>
    </source>
</evidence>
<evidence type="ECO:0000259" key="9">
    <source>
        <dbReference type="PROSITE" id="PS51755"/>
    </source>
</evidence>
<comment type="caution">
    <text evidence="10">The sequence shown here is derived from an EMBL/GenBank/DDBJ whole genome shotgun (WGS) entry which is preliminary data.</text>
</comment>
<dbReference type="GO" id="GO:0006355">
    <property type="term" value="P:regulation of DNA-templated transcription"/>
    <property type="evidence" value="ECO:0007669"/>
    <property type="project" value="InterPro"/>
</dbReference>
<dbReference type="PANTHER" id="PTHR48111">
    <property type="entry name" value="REGULATOR OF RPOS"/>
    <property type="match status" value="1"/>
</dbReference>
<dbReference type="CDD" id="cd00383">
    <property type="entry name" value="trans_reg_C"/>
    <property type="match status" value="1"/>
</dbReference>